<proteinExistence type="predicted"/>
<keyword evidence="1" id="KW-0812">Transmembrane</keyword>
<sequence>MTKPSDRGVPVRGDMWRPEDEVLDSAIRKSIDEAHRGAPGTGGSPVLVAGALVVMAFAVVVAAGTGNPMLALTVAVLAAVAGLAYIGLKAAPLRVDRLQILSIIGGPGNLPAGYVVHPLAWQAGMQEYMAPISDRYLRAAVRLCRDYPGSVSDLLRLIRRAEKHFINHHDGREPTDAELAKVATRMMAPALT</sequence>
<evidence type="ECO:0000256" key="1">
    <source>
        <dbReference type="SAM" id="Phobius"/>
    </source>
</evidence>
<gene>
    <name evidence="2" type="ORF">I4J89_26265</name>
</gene>
<evidence type="ECO:0000313" key="2">
    <source>
        <dbReference type="EMBL" id="MBG0564960.1"/>
    </source>
</evidence>
<reference evidence="2" key="1">
    <citation type="submission" date="2020-11" db="EMBL/GenBank/DDBJ databases">
        <title>Isolation and identification of active actinomycetes.</title>
        <authorList>
            <person name="Sun X."/>
        </authorList>
    </citation>
    <scope>NUCLEOTIDE SEQUENCE</scope>
    <source>
        <strain evidence="2">NEAU-A11</strain>
    </source>
</reference>
<dbReference type="EMBL" id="JADQTO010000013">
    <property type="protein sequence ID" value="MBG0564960.1"/>
    <property type="molecule type" value="Genomic_DNA"/>
</dbReference>
<keyword evidence="1" id="KW-0472">Membrane</keyword>
<name>A0A931FZN4_9ACTN</name>
<organism evidence="2 3">
    <name type="scientific">Actinoplanes aureus</name>
    <dbReference type="NCBI Taxonomy" id="2792083"/>
    <lineage>
        <taxon>Bacteria</taxon>
        <taxon>Bacillati</taxon>
        <taxon>Actinomycetota</taxon>
        <taxon>Actinomycetes</taxon>
        <taxon>Micromonosporales</taxon>
        <taxon>Micromonosporaceae</taxon>
        <taxon>Actinoplanes</taxon>
    </lineage>
</organism>
<evidence type="ECO:0000313" key="3">
    <source>
        <dbReference type="Proteomes" id="UP000598146"/>
    </source>
</evidence>
<dbReference type="AlphaFoldDB" id="A0A931FZN4"/>
<protein>
    <submittedName>
        <fullName evidence="2">Uncharacterized protein</fullName>
    </submittedName>
</protein>
<dbReference type="Proteomes" id="UP000598146">
    <property type="component" value="Unassembled WGS sequence"/>
</dbReference>
<feature type="transmembrane region" description="Helical" evidence="1">
    <location>
        <begin position="46"/>
        <end position="63"/>
    </location>
</feature>
<accession>A0A931FZN4</accession>
<keyword evidence="3" id="KW-1185">Reference proteome</keyword>
<dbReference type="RefSeq" id="WP_196416748.1">
    <property type="nucleotide sequence ID" value="NZ_JADQTO010000013.1"/>
</dbReference>
<feature type="transmembrane region" description="Helical" evidence="1">
    <location>
        <begin position="69"/>
        <end position="88"/>
    </location>
</feature>
<keyword evidence="1" id="KW-1133">Transmembrane helix</keyword>
<comment type="caution">
    <text evidence="2">The sequence shown here is derived from an EMBL/GenBank/DDBJ whole genome shotgun (WGS) entry which is preliminary data.</text>
</comment>